<dbReference type="Gene3D" id="2.60.98.40">
    <property type="match status" value="6"/>
</dbReference>
<dbReference type="Pfam" id="PF07752">
    <property type="entry name" value="S-layer"/>
    <property type="match status" value="6"/>
</dbReference>
<accession>F4BXD3</accession>
<dbReference type="Proteomes" id="UP000007807">
    <property type="component" value="Chromosome"/>
</dbReference>
<name>F4BXD3_METSG</name>
<reference evidence="2 3" key="1">
    <citation type="journal article" date="2011" name="J. Bacteriol.">
        <title>Complete genome sequence of Methanosaeta concilii, a specialist in aceticlastic methanogenesis.</title>
        <authorList>
            <person name="Barber R.D."/>
            <person name="Zhang L."/>
            <person name="Harnack M."/>
            <person name="Olson M.V."/>
            <person name="Kaul R."/>
            <person name="Ingram-Smith C."/>
            <person name="Smith K.S."/>
        </authorList>
    </citation>
    <scope>NUCLEOTIDE SEQUENCE [LARGE SCALE GENOMIC DNA]</scope>
    <source>
        <strain evidence="3">ATCC 5969 / DSM 3671 / JCM 10134 / NBRC 103675 / OCM 69 / GP-6</strain>
    </source>
</reference>
<feature type="domain" description="S-layer family duplication" evidence="1">
    <location>
        <begin position="405"/>
        <end position="504"/>
    </location>
</feature>
<dbReference type="AlphaFoldDB" id="F4BXD3"/>
<feature type="domain" description="S-layer family duplication" evidence="1">
    <location>
        <begin position="2"/>
        <end position="85"/>
    </location>
</feature>
<gene>
    <name evidence="2" type="ordered locus">MCON_0618</name>
</gene>
<dbReference type="OrthoDB" id="151323at2157"/>
<feature type="domain" description="S-layer family duplication" evidence="1">
    <location>
        <begin position="509"/>
        <end position="605"/>
    </location>
</feature>
<dbReference type="STRING" id="990316.MCON_0618"/>
<protein>
    <submittedName>
        <fullName evidence="2">S-layer-related duplication domain protein</fullName>
    </submittedName>
</protein>
<dbReference type="InterPro" id="IPR006457">
    <property type="entry name" value="S_layer-rel_Mac"/>
</dbReference>
<evidence type="ECO:0000313" key="3">
    <source>
        <dbReference type="Proteomes" id="UP000007807"/>
    </source>
</evidence>
<evidence type="ECO:0000259" key="1">
    <source>
        <dbReference type="Pfam" id="PF07752"/>
    </source>
</evidence>
<keyword evidence="3" id="KW-1185">Reference proteome</keyword>
<evidence type="ECO:0000313" key="2">
    <source>
        <dbReference type="EMBL" id="AEB67446.1"/>
    </source>
</evidence>
<feature type="domain" description="S-layer family duplication" evidence="1">
    <location>
        <begin position="193"/>
        <end position="293"/>
    </location>
</feature>
<dbReference type="InParanoid" id="F4BXD3"/>
<dbReference type="EMBL" id="CP002565">
    <property type="protein sequence ID" value="AEB67446.1"/>
    <property type="molecule type" value="Genomic_DNA"/>
</dbReference>
<proteinExistence type="predicted"/>
<feature type="domain" description="S-layer family duplication" evidence="1">
    <location>
        <begin position="299"/>
        <end position="399"/>
    </location>
</feature>
<dbReference type="KEGG" id="mcj:MCON_0618"/>
<feature type="domain" description="S-layer family duplication" evidence="1">
    <location>
        <begin position="88"/>
        <end position="190"/>
    </location>
</feature>
<organism evidence="2 3">
    <name type="scientific">Methanothrix soehngenii (strain ATCC 5969 / DSM 3671 / JCM 10134 / NBRC 103675 / OCM 69 / GP-6)</name>
    <name type="common">Methanosaeta concilii</name>
    <dbReference type="NCBI Taxonomy" id="990316"/>
    <lineage>
        <taxon>Archaea</taxon>
        <taxon>Methanobacteriati</taxon>
        <taxon>Methanobacteriota</taxon>
        <taxon>Stenosarchaea group</taxon>
        <taxon>Methanomicrobia</taxon>
        <taxon>Methanotrichales</taxon>
        <taxon>Methanotrichaceae</taxon>
        <taxon>Methanothrix</taxon>
    </lineage>
</organism>
<sequence length="606" mass="68514">MELEGGYELVVKSIDIDGNRVYLELYKDKEMIDSRIIVPANQVDDEFVYSRPGTSNEIRAKLKNSFRSAYQNLATIVGIWQNSEDNPDRILINKSQLIILSSKESIKLEEGYELFIKSMDIEGDKICLELDKDGKLVHEEVIIPPNDVDDIFHYSRAGTSHEILIHFKNVLRTPDQDLVTIDRIWQNSKDNPDRILINDSRSMTLSSQMPLELQEGYELAIRFADIEGNKAYLQFSRDGEVIDSKLIIPANEVDDNFVYSQAEASNQIKVHFKNAYRGTDHSLAMIDGIWQTSGMDPYRILINDTQLRTVSSRFGLMLEEGYELEIQSMDLDGNRVYVVLVKDGEIVASQVIMPANEGDDTFIYSCPGTPQEIRVRFKNAFRGADQNLATADGLWQTSEVNPDLILIDDPRSRTMTSGTTLALEEGYKLAINSIDIDGNKVNLDLYKDEIVIDSQVIIPANEVDDTFIYSCPGTSQEIRVRFKNAFRGADQSMATVDSLWQTSEIDPNPILINDTRSQTITSGTPLKLEEGYELIIPSIDIDGNKLYLELCKDGMMVDSQVITPENEVDDTFIYSRPETSQKIKVHFKNAFRGAEQSLVTIDSISQ</sequence>
<dbReference type="HOGENOM" id="CLU_450281_0_0_2"/>